<dbReference type="GO" id="GO:0016020">
    <property type="term" value="C:membrane"/>
    <property type="evidence" value="ECO:0007669"/>
    <property type="project" value="TreeGrafter"/>
</dbReference>
<evidence type="ECO:0000256" key="3">
    <source>
        <dbReference type="RuleBase" id="RU000363"/>
    </source>
</evidence>
<dbReference type="Pfam" id="PF00106">
    <property type="entry name" value="adh_short"/>
    <property type="match status" value="1"/>
</dbReference>
<reference evidence="4 5" key="2">
    <citation type="submission" date="2020-03" db="EMBL/GenBank/DDBJ databases">
        <authorList>
            <person name="Ichikawa N."/>
            <person name="Kimura A."/>
            <person name="Kitahashi Y."/>
            <person name="Uohara A."/>
        </authorList>
    </citation>
    <scope>NUCLEOTIDE SEQUENCE [LARGE SCALE GENOMIC DNA]</scope>
    <source>
        <strain evidence="4 5">NBRC 107702</strain>
    </source>
</reference>
<evidence type="ECO:0000313" key="5">
    <source>
        <dbReference type="Proteomes" id="UP000502508"/>
    </source>
</evidence>
<dbReference type="KEGG" id="pfla:Pflav_010780"/>
<proteinExistence type="inferred from homology"/>
<comment type="similarity">
    <text evidence="1 3">Belongs to the short-chain dehydrogenases/reductases (SDR) family.</text>
</comment>
<dbReference type="PANTHER" id="PTHR44196:SF1">
    <property type="entry name" value="DEHYDROGENASE_REDUCTASE SDR FAMILY MEMBER 7B"/>
    <property type="match status" value="1"/>
</dbReference>
<accession>A0A6F8XLJ3</accession>
<dbReference type="InterPro" id="IPR002347">
    <property type="entry name" value="SDR_fam"/>
</dbReference>
<dbReference type="Proteomes" id="UP000502508">
    <property type="component" value="Chromosome"/>
</dbReference>
<gene>
    <name evidence="4" type="ORF">Pflav_010780</name>
</gene>
<keyword evidence="2" id="KW-0560">Oxidoreductase</keyword>
<dbReference type="AlphaFoldDB" id="A0A6F8XLJ3"/>
<dbReference type="PANTHER" id="PTHR44196">
    <property type="entry name" value="DEHYDROGENASE/REDUCTASE SDR FAMILY MEMBER 7B"/>
    <property type="match status" value="1"/>
</dbReference>
<dbReference type="GO" id="GO:0016491">
    <property type="term" value="F:oxidoreductase activity"/>
    <property type="evidence" value="ECO:0007669"/>
    <property type="project" value="UniProtKB-KW"/>
</dbReference>
<organism evidence="4 5">
    <name type="scientific">Phytohabitans flavus</name>
    <dbReference type="NCBI Taxonomy" id="1076124"/>
    <lineage>
        <taxon>Bacteria</taxon>
        <taxon>Bacillati</taxon>
        <taxon>Actinomycetota</taxon>
        <taxon>Actinomycetes</taxon>
        <taxon>Micromonosporales</taxon>
        <taxon>Micromonosporaceae</taxon>
    </lineage>
</organism>
<dbReference type="PRINTS" id="PR00080">
    <property type="entry name" value="SDRFAMILY"/>
</dbReference>
<dbReference type="InterPro" id="IPR036291">
    <property type="entry name" value="NAD(P)-bd_dom_sf"/>
</dbReference>
<dbReference type="InterPro" id="IPR020904">
    <property type="entry name" value="Sc_DH/Rdtase_CS"/>
</dbReference>
<sequence length="232" mass="24238">MGTVTLRDAVVFVSGANRGIGRALAREFVARGAAKVYGGARDPKSIEDPGVIAVPLDVTDPDKVEAAARACGDTTILVNNAGIFRRGPLLAADSIQDARDEMATNFFGTLLMTRAFAPVLGRNGGGAIVNLLSVLSFVNFAPWGSYSASKAAAWSLTNSTRDELAGQGTHVMGVHSALVDTDMTDGLNTMPKLPVEVFAGQTLDGLEAGRSEILLDDFTREMKGKLASLPAA</sequence>
<dbReference type="SUPFAM" id="SSF51735">
    <property type="entry name" value="NAD(P)-binding Rossmann-fold domains"/>
    <property type="match status" value="1"/>
</dbReference>
<dbReference type="Gene3D" id="3.40.50.720">
    <property type="entry name" value="NAD(P)-binding Rossmann-like Domain"/>
    <property type="match status" value="1"/>
</dbReference>
<dbReference type="EMBL" id="AP022870">
    <property type="protein sequence ID" value="BCB74668.1"/>
    <property type="molecule type" value="Genomic_DNA"/>
</dbReference>
<dbReference type="PROSITE" id="PS00061">
    <property type="entry name" value="ADH_SHORT"/>
    <property type="match status" value="1"/>
</dbReference>
<name>A0A6F8XLJ3_9ACTN</name>
<protein>
    <submittedName>
        <fullName evidence="4">Short-chain dehydrogenase/reductase</fullName>
    </submittedName>
</protein>
<evidence type="ECO:0000256" key="2">
    <source>
        <dbReference type="ARBA" id="ARBA00023002"/>
    </source>
</evidence>
<dbReference type="PRINTS" id="PR00081">
    <property type="entry name" value="GDHRDH"/>
</dbReference>
<evidence type="ECO:0000313" key="4">
    <source>
        <dbReference type="EMBL" id="BCB74668.1"/>
    </source>
</evidence>
<keyword evidence="5" id="KW-1185">Reference proteome</keyword>
<dbReference type="NCBIfam" id="NF006119">
    <property type="entry name" value="PRK08264.1-5"/>
    <property type="match status" value="1"/>
</dbReference>
<reference evidence="4 5" key="1">
    <citation type="submission" date="2020-03" db="EMBL/GenBank/DDBJ databases">
        <title>Whole genome shotgun sequence of Phytohabitans flavus NBRC 107702.</title>
        <authorList>
            <person name="Komaki H."/>
            <person name="Tamura T."/>
        </authorList>
    </citation>
    <scope>NUCLEOTIDE SEQUENCE [LARGE SCALE GENOMIC DNA]</scope>
    <source>
        <strain evidence="4 5">NBRC 107702</strain>
    </source>
</reference>
<evidence type="ECO:0000256" key="1">
    <source>
        <dbReference type="ARBA" id="ARBA00006484"/>
    </source>
</evidence>
<dbReference type="RefSeq" id="WP_173034116.1">
    <property type="nucleotide sequence ID" value="NZ_AP022870.1"/>
</dbReference>